<evidence type="ECO:0000256" key="1">
    <source>
        <dbReference type="ARBA" id="ARBA00004370"/>
    </source>
</evidence>
<comment type="subcellular location">
    <subcellularLocation>
        <location evidence="1">Membrane</location>
    </subcellularLocation>
</comment>
<name>A0A8T1NKU0_CARIL</name>
<keyword evidence="7" id="KW-0547">Nucleotide-binding</keyword>
<reference evidence="8" key="1">
    <citation type="submission" date="2020-12" db="EMBL/GenBank/DDBJ databases">
        <title>WGS assembly of Carya illinoinensis cv. Pawnee.</title>
        <authorList>
            <person name="Platts A."/>
            <person name="Shu S."/>
            <person name="Wright S."/>
            <person name="Barry K."/>
            <person name="Edger P."/>
            <person name="Pires J.C."/>
            <person name="Schmutz J."/>
        </authorList>
    </citation>
    <scope>NUCLEOTIDE SEQUENCE</scope>
    <source>
        <tissue evidence="8">Leaf</tissue>
    </source>
</reference>
<dbReference type="Proteomes" id="UP000811609">
    <property type="component" value="Chromosome 14"/>
</dbReference>
<dbReference type="PANTHER" id="PTHR27008">
    <property type="entry name" value="OS04G0122200 PROTEIN"/>
    <property type="match status" value="1"/>
</dbReference>
<organism evidence="8 9">
    <name type="scientific">Carya illinoinensis</name>
    <name type="common">Pecan</name>
    <dbReference type="NCBI Taxonomy" id="32201"/>
    <lineage>
        <taxon>Eukaryota</taxon>
        <taxon>Viridiplantae</taxon>
        <taxon>Streptophyta</taxon>
        <taxon>Embryophyta</taxon>
        <taxon>Tracheophyta</taxon>
        <taxon>Spermatophyta</taxon>
        <taxon>Magnoliopsida</taxon>
        <taxon>eudicotyledons</taxon>
        <taxon>Gunneridae</taxon>
        <taxon>Pentapetalae</taxon>
        <taxon>rosids</taxon>
        <taxon>fabids</taxon>
        <taxon>Fagales</taxon>
        <taxon>Juglandaceae</taxon>
        <taxon>Carya</taxon>
    </lineage>
</organism>
<accession>A0A8T1NKU0</accession>
<dbReference type="GO" id="GO:0005524">
    <property type="term" value="F:ATP binding"/>
    <property type="evidence" value="ECO:0007669"/>
    <property type="project" value="UniProtKB-UniRule"/>
</dbReference>
<dbReference type="PROSITE" id="PS00107">
    <property type="entry name" value="PROTEIN_KINASE_ATP"/>
    <property type="match status" value="1"/>
</dbReference>
<dbReference type="EMBL" id="CM031822">
    <property type="protein sequence ID" value="KAG6629784.1"/>
    <property type="molecule type" value="Genomic_DNA"/>
</dbReference>
<dbReference type="Pfam" id="PF00560">
    <property type="entry name" value="LRR_1"/>
    <property type="match status" value="2"/>
</dbReference>
<dbReference type="GO" id="GO:0016020">
    <property type="term" value="C:membrane"/>
    <property type="evidence" value="ECO:0007669"/>
    <property type="project" value="UniProtKB-SubCell"/>
</dbReference>
<evidence type="ECO:0008006" key="10">
    <source>
        <dbReference type="Google" id="ProtNLM"/>
    </source>
</evidence>
<keyword evidence="5" id="KW-1133">Transmembrane helix</keyword>
<evidence type="ECO:0000313" key="9">
    <source>
        <dbReference type="Proteomes" id="UP000811609"/>
    </source>
</evidence>
<feature type="binding site" evidence="7">
    <location>
        <position position="498"/>
    </location>
    <ligand>
        <name>ATP</name>
        <dbReference type="ChEBI" id="CHEBI:30616"/>
    </ligand>
</feature>
<evidence type="ECO:0000256" key="6">
    <source>
        <dbReference type="ARBA" id="ARBA00023136"/>
    </source>
</evidence>
<keyword evidence="9" id="KW-1185">Reference proteome</keyword>
<keyword evidence="4" id="KW-0677">Repeat</keyword>
<dbReference type="PANTHER" id="PTHR27008:SF596">
    <property type="entry name" value="OS02G0215500 PROTEIN"/>
    <property type="match status" value="1"/>
</dbReference>
<dbReference type="InterPro" id="IPR051809">
    <property type="entry name" value="Plant_receptor-like_S/T_kinase"/>
</dbReference>
<comment type="caution">
    <text evidence="8">The sequence shown here is derived from an EMBL/GenBank/DDBJ whole genome shotgun (WGS) entry which is preliminary data.</text>
</comment>
<dbReference type="InterPro" id="IPR001611">
    <property type="entry name" value="Leu-rich_rpt"/>
</dbReference>
<gene>
    <name evidence="8" type="ORF">CIPAW_14G109300</name>
</gene>
<dbReference type="AlphaFoldDB" id="A0A8T1NKU0"/>
<evidence type="ECO:0000256" key="4">
    <source>
        <dbReference type="ARBA" id="ARBA00022737"/>
    </source>
</evidence>
<evidence type="ECO:0000256" key="2">
    <source>
        <dbReference type="ARBA" id="ARBA00022614"/>
    </source>
</evidence>
<keyword evidence="6" id="KW-0472">Membrane</keyword>
<evidence type="ECO:0000256" key="7">
    <source>
        <dbReference type="PROSITE-ProRule" id="PRU10141"/>
    </source>
</evidence>
<protein>
    <recommendedName>
        <fullName evidence="10">Protein kinase domain-containing protein</fullName>
    </recommendedName>
</protein>
<keyword evidence="2" id="KW-0433">Leucine-rich repeat</keyword>
<evidence type="ECO:0000256" key="5">
    <source>
        <dbReference type="ARBA" id="ARBA00022989"/>
    </source>
</evidence>
<evidence type="ECO:0000313" key="8">
    <source>
        <dbReference type="EMBL" id="KAG6629784.1"/>
    </source>
</evidence>
<keyword evidence="3" id="KW-0812">Transmembrane</keyword>
<dbReference type="InterPro" id="IPR017441">
    <property type="entry name" value="Protein_kinase_ATP_BS"/>
</dbReference>
<sequence length="701" mass="77488">MDSHSEEGYGFTLLKGKGFTRLIGLLSLQGNNLYGSLQEALKMLYLYNNSMVGRIPSKLSNCSNIEIILLFYNQFVGAIPTKLTFLSKLRGFFAHNNRLTGSIPPSLGSLSSLEELYVPLNNLGGSILSAQGQLINLTAIVLFENKFSEVNQLRGRLPFELGITTLPNLLDLSIAYSQFIGSIRPSISNASNLDVLQITANKFIGNVPSLEKLHRLKIFTTFRNNVGGSGEVDHALSFICSLTNATMLEGFVIQTNNFGCLTKMHCANKVTGMIPSGILNLVNLEVLKFEENLVLHRLKRLDLAQNNLSRNIPHSLGNLTLVLELVLGVNNLGGSVPSSLSNCKSLISLNLSHNDLNGSIPKLIFGSILPSFGSLRGLQTFYLFRNNLSGRILDFLVYMNSFLALVVENNQLCGGIPYMNLPKCNFKQSWNTKLTSTLKRETKVSISSSSGNFLLNISYQSLLKATDGFSSANLLGVGGFGSVYIGILDKSGTIIAVKVLNLLVDYHGNDFKVLVYEFMINISLEEWLHPAATEDEVHQNQRNLDMFQSNVLLDSEMLGQMGDFGIAIFSPGSNYNSSTTYSSTIGLRGTIGYAALEMFTGKRSTDEIFQGTLNLQFFVKTTLSQEIVEISDPSLFQERKDETTRNNGQNNCNITRRNKTQECLVLIFQIGVACSLEQLEKWMNVRDVVAELNLIRKMLTR</sequence>
<keyword evidence="7" id="KW-0067">ATP-binding</keyword>
<proteinExistence type="predicted"/>
<evidence type="ECO:0000256" key="3">
    <source>
        <dbReference type="ARBA" id="ARBA00022692"/>
    </source>
</evidence>